<proteinExistence type="predicted"/>
<reference evidence="1 2" key="1">
    <citation type="submission" date="2017-03" db="EMBL/GenBank/DDBJ databases">
        <title>Draft genome sequence of Streptomyces scabrisporus NF3, endophyte isolated from Amphipterygium adstringens.</title>
        <authorList>
            <person name="Vazquez M."/>
            <person name="Ceapa C.D."/>
            <person name="Rodriguez Luna D."/>
            <person name="Sanchez Esquivel S."/>
        </authorList>
    </citation>
    <scope>NUCLEOTIDE SEQUENCE [LARGE SCALE GENOMIC DNA]</scope>
    <source>
        <strain evidence="1 2">NF3</strain>
    </source>
</reference>
<dbReference type="AlphaFoldDB" id="A0A1T3NZC4"/>
<name>A0A1T3NZC4_9ACTN</name>
<evidence type="ECO:0000313" key="1">
    <source>
        <dbReference type="EMBL" id="OPC82199.1"/>
    </source>
</evidence>
<gene>
    <name evidence="1" type="ORF">B4N89_15765</name>
</gene>
<organism evidence="1 2">
    <name type="scientific">Embleya scabrispora</name>
    <dbReference type="NCBI Taxonomy" id="159449"/>
    <lineage>
        <taxon>Bacteria</taxon>
        <taxon>Bacillati</taxon>
        <taxon>Actinomycetota</taxon>
        <taxon>Actinomycetes</taxon>
        <taxon>Kitasatosporales</taxon>
        <taxon>Streptomycetaceae</taxon>
        <taxon>Embleya</taxon>
    </lineage>
</organism>
<dbReference type="OrthoDB" id="4129060at2"/>
<keyword evidence="2" id="KW-1185">Reference proteome</keyword>
<dbReference type="EMBL" id="MWQN01000001">
    <property type="protein sequence ID" value="OPC82199.1"/>
    <property type="molecule type" value="Genomic_DNA"/>
</dbReference>
<accession>A0A1T3NZC4</accession>
<sequence>MFCAEVKNYQKPSDQGAQFDEFVAKCYVARQADHLLSDHLMWITWAPFRANTWSQLDSPKQVEQAVLLHSERVFGLDRDAADAVIDPDVVAQVAARLWLIVLSEKQETLVPLKDWEAIVAAELIRKGEQW</sequence>
<evidence type="ECO:0000313" key="2">
    <source>
        <dbReference type="Proteomes" id="UP000190037"/>
    </source>
</evidence>
<dbReference type="RefSeq" id="WP_078976470.1">
    <property type="nucleotide sequence ID" value="NZ_MWQN01000001.1"/>
</dbReference>
<dbReference type="Proteomes" id="UP000190037">
    <property type="component" value="Unassembled WGS sequence"/>
</dbReference>
<protein>
    <submittedName>
        <fullName evidence="1">Uncharacterized protein</fullName>
    </submittedName>
</protein>
<comment type="caution">
    <text evidence="1">The sequence shown here is derived from an EMBL/GenBank/DDBJ whole genome shotgun (WGS) entry which is preliminary data.</text>
</comment>